<comment type="function">
    <text evidence="8">This protein is part of the stalk that links CF(0) to CF(1). It either transmits conformational changes from CF(0) to CF(1) or is implicated in proton conduction.</text>
</comment>
<evidence type="ECO:0000313" key="9">
    <source>
        <dbReference type="EMBL" id="MBA4613412.1"/>
    </source>
</evidence>
<dbReference type="SUPFAM" id="SSF47928">
    <property type="entry name" value="N-terminal domain of the delta subunit of the F1F0-ATP synthase"/>
    <property type="match status" value="1"/>
</dbReference>
<keyword evidence="8" id="KW-1003">Cell membrane</keyword>
<keyword evidence="4 8" id="KW-0406">Ion transport</keyword>
<organism evidence="9 10">
    <name type="scientific">Stappia taiwanensis</name>
    <dbReference type="NCBI Taxonomy" id="992267"/>
    <lineage>
        <taxon>Bacteria</taxon>
        <taxon>Pseudomonadati</taxon>
        <taxon>Pseudomonadota</taxon>
        <taxon>Alphaproteobacteria</taxon>
        <taxon>Hyphomicrobiales</taxon>
        <taxon>Stappiaceae</taxon>
        <taxon>Stappia</taxon>
    </lineage>
</organism>
<keyword evidence="10" id="KW-1185">Reference proteome</keyword>
<evidence type="ECO:0000256" key="2">
    <source>
        <dbReference type="ARBA" id="ARBA00022448"/>
    </source>
</evidence>
<dbReference type="NCBIfam" id="NF004402">
    <property type="entry name" value="PRK05758.2-2"/>
    <property type="match status" value="1"/>
</dbReference>
<proteinExistence type="inferred from homology"/>
<keyword evidence="7 8" id="KW-0066">ATP synthesis</keyword>
<accession>A0A838XSU9</accession>
<comment type="subcellular location">
    <subcellularLocation>
        <location evidence="8">Cell membrane</location>
        <topology evidence="8">Peripheral membrane protein</topology>
    </subcellularLocation>
    <subcellularLocation>
        <location evidence="1">Membrane</location>
    </subcellularLocation>
</comment>
<dbReference type="Proteomes" id="UP000559404">
    <property type="component" value="Unassembled WGS sequence"/>
</dbReference>
<dbReference type="InterPro" id="IPR000711">
    <property type="entry name" value="ATPase_OSCP/dsu"/>
</dbReference>
<dbReference type="InterPro" id="IPR026015">
    <property type="entry name" value="ATP_synth_OSCP/delta_N_sf"/>
</dbReference>
<evidence type="ECO:0000256" key="6">
    <source>
        <dbReference type="ARBA" id="ARBA00023196"/>
    </source>
</evidence>
<protein>
    <recommendedName>
        <fullName evidence="8">ATP synthase subunit delta</fullName>
    </recommendedName>
    <alternativeName>
        <fullName evidence="8">ATP synthase F(1) sector subunit delta</fullName>
    </alternativeName>
    <alternativeName>
        <fullName evidence="8">F-type ATPase subunit delta</fullName>
        <shortName evidence="8">F-ATPase subunit delta</shortName>
    </alternativeName>
</protein>
<dbReference type="NCBIfam" id="TIGR01145">
    <property type="entry name" value="ATP_synt_delta"/>
    <property type="match status" value="1"/>
</dbReference>
<dbReference type="PANTHER" id="PTHR11910">
    <property type="entry name" value="ATP SYNTHASE DELTA CHAIN"/>
    <property type="match status" value="1"/>
</dbReference>
<evidence type="ECO:0000256" key="1">
    <source>
        <dbReference type="ARBA" id="ARBA00004370"/>
    </source>
</evidence>
<evidence type="ECO:0000256" key="7">
    <source>
        <dbReference type="ARBA" id="ARBA00023310"/>
    </source>
</evidence>
<dbReference type="PRINTS" id="PR00125">
    <property type="entry name" value="ATPASEDELTA"/>
</dbReference>
<dbReference type="GO" id="GO:0046933">
    <property type="term" value="F:proton-transporting ATP synthase activity, rotational mechanism"/>
    <property type="evidence" value="ECO:0007669"/>
    <property type="project" value="UniProtKB-UniRule"/>
</dbReference>
<dbReference type="AlphaFoldDB" id="A0A838XSU9"/>
<dbReference type="GO" id="GO:0045259">
    <property type="term" value="C:proton-transporting ATP synthase complex"/>
    <property type="evidence" value="ECO:0007669"/>
    <property type="project" value="UniProtKB-KW"/>
</dbReference>
<keyword evidence="3 8" id="KW-0375">Hydrogen ion transport</keyword>
<reference evidence="9 10" key="1">
    <citation type="submission" date="2020-07" db="EMBL/GenBank/DDBJ databases">
        <authorList>
            <person name="Li M."/>
        </authorList>
    </citation>
    <scope>NUCLEOTIDE SEQUENCE [LARGE SCALE GENOMIC DNA]</scope>
    <source>
        <strain evidence="9 10">DSM 23284</strain>
    </source>
</reference>
<dbReference type="InterPro" id="IPR020781">
    <property type="entry name" value="ATPase_OSCP/d_CS"/>
</dbReference>
<dbReference type="Gene3D" id="1.10.520.20">
    <property type="entry name" value="N-terminal domain of the delta subunit of the F1F0-ATP synthase"/>
    <property type="match status" value="1"/>
</dbReference>
<keyword evidence="2 8" id="KW-0813">Transport</keyword>
<keyword evidence="6 8" id="KW-0139">CF(1)</keyword>
<gene>
    <name evidence="8" type="primary">atpH</name>
    <name evidence="9" type="ORF">H1W37_17260</name>
</gene>
<comment type="caution">
    <text evidence="9">The sequence shown here is derived from an EMBL/GenBank/DDBJ whole genome shotgun (WGS) entry which is preliminary data.</text>
</comment>
<dbReference type="HAMAP" id="MF_01416">
    <property type="entry name" value="ATP_synth_delta_bact"/>
    <property type="match status" value="1"/>
</dbReference>
<dbReference type="GO" id="GO:0005886">
    <property type="term" value="C:plasma membrane"/>
    <property type="evidence" value="ECO:0007669"/>
    <property type="project" value="UniProtKB-SubCell"/>
</dbReference>
<evidence type="ECO:0000256" key="8">
    <source>
        <dbReference type="HAMAP-Rule" id="MF_01416"/>
    </source>
</evidence>
<name>A0A838XSU9_9HYPH</name>
<dbReference type="PROSITE" id="PS00389">
    <property type="entry name" value="ATPASE_DELTA"/>
    <property type="match status" value="1"/>
</dbReference>
<sequence>MRLCCAARKPVLIGARLCGGEKPLAAPRSKKVSVFQGLAISIAESFGCKPASESTDPVTDNVSLISGVASRYAAALLDLSEEQGSVADVEKALTAFEKLLQDSDDLSRLVTSPVLTADAQLKALTAVLDKAGIGGLAANFLKLAAQNRRLFAVPSMIAAFRVDLARRRGELSADVVSASELSDAHVAALKEALNAATGKSVTITAKVDPSLIGGLVVKVGSRMIDTSLKTKLNSLKFAMKEVG</sequence>
<dbReference type="EMBL" id="JACEON010000019">
    <property type="protein sequence ID" value="MBA4613412.1"/>
    <property type="molecule type" value="Genomic_DNA"/>
</dbReference>
<evidence type="ECO:0000313" key="10">
    <source>
        <dbReference type="Proteomes" id="UP000559404"/>
    </source>
</evidence>
<dbReference type="Pfam" id="PF00213">
    <property type="entry name" value="OSCP"/>
    <property type="match status" value="1"/>
</dbReference>
<evidence type="ECO:0000256" key="5">
    <source>
        <dbReference type="ARBA" id="ARBA00023136"/>
    </source>
</evidence>
<evidence type="ECO:0000256" key="3">
    <source>
        <dbReference type="ARBA" id="ARBA00022781"/>
    </source>
</evidence>
<dbReference type="NCBIfam" id="NF004406">
    <property type="entry name" value="PRK05758.3-2"/>
    <property type="match status" value="1"/>
</dbReference>
<evidence type="ECO:0000256" key="4">
    <source>
        <dbReference type="ARBA" id="ARBA00023065"/>
    </source>
</evidence>
<comment type="similarity">
    <text evidence="8">Belongs to the ATPase delta chain family.</text>
</comment>
<keyword evidence="5 8" id="KW-0472">Membrane</keyword>
<comment type="function">
    <text evidence="8">F(1)F(0) ATP synthase produces ATP from ADP in the presence of a proton or sodium gradient. F-type ATPases consist of two structural domains, F(1) containing the extramembraneous catalytic core and F(0) containing the membrane proton channel, linked together by a central stalk and a peripheral stalk. During catalysis, ATP synthesis in the catalytic domain of F(1) is coupled via a rotary mechanism of the central stalk subunits to proton translocation.</text>
</comment>
<reference evidence="9 10" key="2">
    <citation type="submission" date="2020-08" db="EMBL/GenBank/DDBJ databases">
        <title>Stappia taiwanensis sp. nov., isolated from a coastal thermal spring.</title>
        <authorList>
            <person name="Kampfer P."/>
        </authorList>
    </citation>
    <scope>NUCLEOTIDE SEQUENCE [LARGE SCALE GENOMIC DNA]</scope>
    <source>
        <strain evidence="9 10">DSM 23284</strain>
    </source>
</reference>